<organism evidence="1 2">
    <name type="scientific">Brassica napus</name>
    <name type="common">Rape</name>
    <dbReference type="NCBI Taxonomy" id="3708"/>
    <lineage>
        <taxon>Eukaryota</taxon>
        <taxon>Viridiplantae</taxon>
        <taxon>Streptophyta</taxon>
        <taxon>Embryophyta</taxon>
        <taxon>Tracheophyta</taxon>
        <taxon>Spermatophyta</taxon>
        <taxon>Magnoliopsida</taxon>
        <taxon>eudicotyledons</taxon>
        <taxon>Gunneridae</taxon>
        <taxon>Pentapetalae</taxon>
        <taxon>rosids</taxon>
        <taxon>malvids</taxon>
        <taxon>Brassicales</taxon>
        <taxon>Brassicaceae</taxon>
        <taxon>Brassiceae</taxon>
        <taxon>Brassica</taxon>
    </lineage>
</organism>
<keyword evidence="2" id="KW-1185">Reference proteome</keyword>
<sequence length="239" mass="27635">MSTFRHRLTAGSMFSVSGFDVTECNQNFMLSDSPLAIRFSDSTTMDEMTEPVNPIPEERFRFCNHSELLGLANTNTNTHLPDITGELTAVKSTYLYVTLSLFDSQSVAFRNKIERKEWFPEADKIKDSTRQSNQLEELKLTLLLFIPKAEKNMGLPKTFRIKGGSYVDNNDLHDSYKQSKLLTWTFQVDFRTPPMMKQPIQLMVLEELRITNYRVIVEGDLIMIVEVRSRRSKNFALEK</sequence>
<dbReference type="Proteomes" id="UP000824890">
    <property type="component" value="Unassembled WGS sequence"/>
</dbReference>
<protein>
    <submittedName>
        <fullName evidence="1">Uncharacterized protein</fullName>
    </submittedName>
</protein>
<dbReference type="EMBL" id="JAGKQM010000005">
    <property type="protein sequence ID" value="KAH0926681.1"/>
    <property type="molecule type" value="Genomic_DNA"/>
</dbReference>
<evidence type="ECO:0000313" key="1">
    <source>
        <dbReference type="EMBL" id="KAH0926681.1"/>
    </source>
</evidence>
<accession>A0ABQ8DBF9</accession>
<gene>
    <name evidence="1" type="ORF">HID58_018937</name>
</gene>
<comment type="caution">
    <text evidence="1">The sequence shown here is derived from an EMBL/GenBank/DDBJ whole genome shotgun (WGS) entry which is preliminary data.</text>
</comment>
<reference evidence="1 2" key="1">
    <citation type="submission" date="2021-05" db="EMBL/GenBank/DDBJ databases">
        <title>Genome Assembly of Synthetic Allotetraploid Brassica napus Reveals Homoeologous Exchanges between Subgenomes.</title>
        <authorList>
            <person name="Davis J.T."/>
        </authorList>
    </citation>
    <scope>NUCLEOTIDE SEQUENCE [LARGE SCALE GENOMIC DNA]</scope>
    <source>
        <strain evidence="2">cv. Da-Ae</strain>
        <tissue evidence="1">Seedling</tissue>
    </source>
</reference>
<evidence type="ECO:0000313" key="2">
    <source>
        <dbReference type="Proteomes" id="UP000824890"/>
    </source>
</evidence>
<proteinExistence type="predicted"/>
<name>A0ABQ8DBF9_BRANA</name>